<protein>
    <submittedName>
        <fullName evidence="3">YraN family protein</fullName>
    </submittedName>
</protein>
<keyword evidence="2" id="KW-0472">Membrane</keyword>
<gene>
    <name evidence="3" type="ORF">CA163_25520</name>
</gene>
<dbReference type="PANTHER" id="PTHR38038:SF1">
    <property type="entry name" value="PENICILLIN-BINDING PROTEIN ACTIVATOR LPOA"/>
    <property type="match status" value="1"/>
</dbReference>
<evidence type="ECO:0000256" key="1">
    <source>
        <dbReference type="ARBA" id="ARBA00022729"/>
    </source>
</evidence>
<dbReference type="AlphaFoldDB" id="A0A227J4J3"/>
<evidence type="ECO:0000313" key="4">
    <source>
        <dbReference type="Proteomes" id="UP000214596"/>
    </source>
</evidence>
<dbReference type="EMBL" id="NIXT01002637">
    <property type="protein sequence ID" value="OXE30026.1"/>
    <property type="molecule type" value="Genomic_DNA"/>
</dbReference>
<dbReference type="GO" id="GO:0031241">
    <property type="term" value="C:periplasmic side of cell outer membrane"/>
    <property type="evidence" value="ECO:0007669"/>
    <property type="project" value="TreeGrafter"/>
</dbReference>
<organism evidence="3 4">
    <name type="scientific">Vibrio parahaemolyticus</name>
    <dbReference type="NCBI Taxonomy" id="670"/>
    <lineage>
        <taxon>Bacteria</taxon>
        <taxon>Pseudomonadati</taxon>
        <taxon>Pseudomonadota</taxon>
        <taxon>Gammaproteobacteria</taxon>
        <taxon>Vibrionales</taxon>
        <taxon>Vibrionaceae</taxon>
        <taxon>Vibrio</taxon>
    </lineage>
</organism>
<name>A0A227J4J3_VIBPH</name>
<dbReference type="Gene3D" id="1.25.40.10">
    <property type="entry name" value="Tetratricopeptide repeat domain"/>
    <property type="match status" value="1"/>
</dbReference>
<comment type="caution">
    <text evidence="3">The sequence shown here is derived from an EMBL/GenBank/DDBJ whole genome shotgun (WGS) entry which is preliminary data.</text>
</comment>
<keyword evidence="1" id="KW-0732">Signal</keyword>
<evidence type="ECO:0000256" key="2">
    <source>
        <dbReference type="ARBA" id="ARBA00023136"/>
    </source>
</evidence>
<evidence type="ECO:0000313" key="3">
    <source>
        <dbReference type="EMBL" id="OXE30026.1"/>
    </source>
</evidence>
<dbReference type="InterPro" id="IPR007443">
    <property type="entry name" value="LpoA"/>
</dbReference>
<sequence>MNHKRLSVPRILTPVALAITLAACSSGPRQPDGVDVTLEPTQSVQNYMIQADSTEGSLQNDWLIMATKAAIQANQLDQADLLIKRLARQQLTEVQQAEWQLARATIQQKQGDYS</sequence>
<dbReference type="Pfam" id="PF04348">
    <property type="entry name" value="LppC"/>
    <property type="match status" value="1"/>
</dbReference>
<dbReference type="PROSITE" id="PS51257">
    <property type="entry name" value="PROKAR_LIPOPROTEIN"/>
    <property type="match status" value="1"/>
</dbReference>
<reference evidence="3 4" key="1">
    <citation type="journal article" date="2017" name="Appl. Environ. Microbiol.">
        <title>Parallel evolution of two clades of a major Atlantic endemic Vibrio parahaemolyticus pathogen lineage by independent acquisition of related pathogenicity islands.</title>
        <authorList>
            <person name="Xu F."/>
            <person name="Gonzalez-Escalona N."/>
            <person name="Drees K.P."/>
            <person name="Sebra R.P."/>
            <person name="Cooper V.S."/>
            <person name="Jones S.H."/>
            <person name="Whistler C.A."/>
        </authorList>
    </citation>
    <scope>NUCLEOTIDE SEQUENCE [LARGE SCALE GENOMIC DNA]</scope>
    <source>
        <strain evidence="3 4">MAVP-3</strain>
    </source>
</reference>
<proteinExistence type="predicted"/>
<dbReference type="GO" id="GO:0009252">
    <property type="term" value="P:peptidoglycan biosynthetic process"/>
    <property type="evidence" value="ECO:0007669"/>
    <property type="project" value="TreeGrafter"/>
</dbReference>
<accession>A0A227J4J3</accession>
<feature type="non-terminal residue" evidence="3">
    <location>
        <position position="114"/>
    </location>
</feature>
<dbReference type="PANTHER" id="PTHR38038">
    <property type="entry name" value="PENICILLIN-BINDING PROTEIN ACTIVATOR LPOA"/>
    <property type="match status" value="1"/>
</dbReference>
<dbReference type="InterPro" id="IPR011990">
    <property type="entry name" value="TPR-like_helical_dom_sf"/>
</dbReference>
<dbReference type="Proteomes" id="UP000214596">
    <property type="component" value="Unassembled WGS sequence"/>
</dbReference>
<dbReference type="GO" id="GO:0030234">
    <property type="term" value="F:enzyme regulator activity"/>
    <property type="evidence" value="ECO:0007669"/>
    <property type="project" value="TreeGrafter"/>
</dbReference>